<dbReference type="RefSeq" id="WP_091668801.1">
    <property type="nucleotide sequence ID" value="NZ_FOKG01000001.1"/>
</dbReference>
<dbReference type="Pfam" id="PF14011">
    <property type="entry name" value="ESX-1_EspG"/>
    <property type="match status" value="1"/>
</dbReference>
<proteinExistence type="inferred from homology"/>
<protein>
    <submittedName>
        <fullName evidence="5">EspG family protein</fullName>
    </submittedName>
</protein>
<comment type="similarity">
    <text evidence="2">Belongs to the EspG family.</text>
</comment>
<organism evidence="5 6">
    <name type="scientific">Amycolatopsis marina</name>
    <dbReference type="NCBI Taxonomy" id="490629"/>
    <lineage>
        <taxon>Bacteria</taxon>
        <taxon>Bacillati</taxon>
        <taxon>Actinomycetota</taxon>
        <taxon>Actinomycetes</taxon>
        <taxon>Pseudonocardiales</taxon>
        <taxon>Pseudonocardiaceae</taxon>
        <taxon>Amycolatopsis</taxon>
    </lineage>
</organism>
<dbReference type="InterPro" id="IPR025734">
    <property type="entry name" value="EspG"/>
</dbReference>
<dbReference type="Proteomes" id="UP000243799">
    <property type="component" value="Unassembled WGS sequence"/>
</dbReference>
<evidence type="ECO:0000313" key="6">
    <source>
        <dbReference type="Proteomes" id="UP000243799"/>
    </source>
</evidence>
<keyword evidence="3" id="KW-0963">Cytoplasm</keyword>
<dbReference type="AlphaFoldDB" id="A0A1I0VVG8"/>
<evidence type="ECO:0000256" key="2">
    <source>
        <dbReference type="ARBA" id="ARBA00006411"/>
    </source>
</evidence>
<dbReference type="STRING" id="490629.SAMN05216266_101535"/>
<name>A0A1I0VVG8_9PSEU</name>
<keyword evidence="4" id="KW-0143">Chaperone</keyword>
<dbReference type="OrthoDB" id="3685017at2"/>
<evidence type="ECO:0000256" key="4">
    <source>
        <dbReference type="ARBA" id="ARBA00023186"/>
    </source>
</evidence>
<evidence type="ECO:0000256" key="3">
    <source>
        <dbReference type="ARBA" id="ARBA00022490"/>
    </source>
</evidence>
<sequence length="264" mass="28669">MLHKQVTLTTGTLLTLLRRREVEPHTVLASTPTWLGNQARRAEDARADAELSKYGLAGSRGIDPGLQATVDAIARPALEYYAWIQGGHDGQAVNYTLLAGSAGGEAFVLARNTDHEGIVLVSVRPDEMLDNFLAQIPKLAPGKGQPLLVPKSEATGTRRANVDPDGEFAVMRDARPDPNSRAAEELRRVLGLRRLGGGSLYVAARSRMGTRQRIERPVNYIDTVEGRWLTEERPGSGEPFISFTPGTPQLLAERLRSAQSTLAA</sequence>
<gene>
    <name evidence="5" type="ORF">SAMN05216266_101535</name>
</gene>
<evidence type="ECO:0000256" key="1">
    <source>
        <dbReference type="ARBA" id="ARBA00004496"/>
    </source>
</evidence>
<accession>A0A1I0VVG8</accession>
<evidence type="ECO:0000313" key="5">
    <source>
        <dbReference type="EMBL" id="SFA80439.1"/>
    </source>
</evidence>
<dbReference type="EMBL" id="FOKG01000001">
    <property type="protein sequence ID" value="SFA80439.1"/>
    <property type="molecule type" value="Genomic_DNA"/>
</dbReference>
<comment type="subcellular location">
    <subcellularLocation>
        <location evidence="1">Cytoplasm</location>
    </subcellularLocation>
</comment>
<keyword evidence="6" id="KW-1185">Reference proteome</keyword>
<reference evidence="6" key="1">
    <citation type="submission" date="2016-10" db="EMBL/GenBank/DDBJ databases">
        <authorList>
            <person name="Varghese N."/>
            <person name="Submissions S."/>
        </authorList>
    </citation>
    <scope>NUCLEOTIDE SEQUENCE [LARGE SCALE GENOMIC DNA]</scope>
    <source>
        <strain evidence="6">CGMCC 4.3568</strain>
    </source>
</reference>